<dbReference type="PRINTS" id="PR00116">
    <property type="entry name" value="ARGINASE"/>
</dbReference>
<dbReference type="Gene3D" id="3.40.800.10">
    <property type="entry name" value="Ureohydrolase domain"/>
    <property type="match status" value="1"/>
</dbReference>
<proteinExistence type="inferred from homology"/>
<dbReference type="HAMAP" id="MF_00737">
    <property type="entry name" value="Formimidoylglutam"/>
    <property type="match status" value="1"/>
</dbReference>
<comment type="catalytic activity">
    <reaction evidence="5">
        <text>N-formimidoyl-L-glutamate + H2O = formamide + L-glutamate</text>
        <dbReference type="Rhea" id="RHEA:22492"/>
        <dbReference type="ChEBI" id="CHEBI:15377"/>
        <dbReference type="ChEBI" id="CHEBI:16397"/>
        <dbReference type="ChEBI" id="CHEBI:29985"/>
        <dbReference type="ChEBI" id="CHEBI:58928"/>
        <dbReference type="EC" id="3.5.3.8"/>
    </reaction>
</comment>
<dbReference type="EC" id="3.5.3.8" evidence="5 6"/>
<feature type="binding site" evidence="5">
    <location>
        <position position="172"/>
    </location>
    <ligand>
        <name>Mn(2+)</name>
        <dbReference type="ChEBI" id="CHEBI:29035"/>
        <label>2</label>
    </ligand>
</feature>
<evidence type="ECO:0000256" key="1">
    <source>
        <dbReference type="ARBA" id="ARBA00022723"/>
    </source>
</evidence>
<dbReference type="EMBL" id="PGEY01000001">
    <property type="protein sequence ID" value="PJJ44864.1"/>
    <property type="molecule type" value="Genomic_DNA"/>
</dbReference>
<accession>A0ABX4MZ79</accession>
<name>A0ABX4MZ79_9MICC</name>
<dbReference type="PROSITE" id="PS51409">
    <property type="entry name" value="ARGINASE_2"/>
    <property type="match status" value="1"/>
</dbReference>
<organism evidence="9 10">
    <name type="scientific">Glutamicibacter mysorens</name>
    <dbReference type="NCBI Taxonomy" id="257984"/>
    <lineage>
        <taxon>Bacteria</taxon>
        <taxon>Bacillati</taxon>
        <taxon>Actinomycetota</taxon>
        <taxon>Actinomycetes</taxon>
        <taxon>Micrococcales</taxon>
        <taxon>Micrococcaceae</taxon>
        <taxon>Glutamicibacter</taxon>
    </lineage>
</organism>
<evidence type="ECO:0000256" key="2">
    <source>
        <dbReference type="ARBA" id="ARBA00022801"/>
    </source>
</evidence>
<dbReference type="InterPro" id="IPR006035">
    <property type="entry name" value="Ureohydrolase"/>
</dbReference>
<evidence type="ECO:0000313" key="10">
    <source>
        <dbReference type="Proteomes" id="UP000229263"/>
    </source>
</evidence>
<dbReference type="Pfam" id="PF00491">
    <property type="entry name" value="Arginase"/>
    <property type="match status" value="1"/>
</dbReference>
<feature type="binding site" evidence="5">
    <location>
        <position position="176"/>
    </location>
    <ligand>
        <name>Mn(2+)</name>
        <dbReference type="ChEBI" id="CHEBI:29035"/>
        <label>1</label>
    </ligand>
</feature>
<protein>
    <recommendedName>
        <fullName evidence="5 6">Formimidoylglutamase</fullName>
        <ecNumber evidence="5 6">3.5.3.8</ecNumber>
    </recommendedName>
    <alternativeName>
        <fullName evidence="5">Formiminoglutamase</fullName>
    </alternativeName>
    <alternativeName>
        <fullName evidence="5">Formiminoglutamate hydrolase</fullName>
    </alternativeName>
</protein>
<evidence type="ECO:0000256" key="4">
    <source>
        <dbReference type="ARBA" id="ARBA00023211"/>
    </source>
</evidence>
<comment type="similarity">
    <text evidence="5 7 8">Belongs to the arginase family.</text>
</comment>
<keyword evidence="3 5" id="KW-0369">Histidine metabolism</keyword>
<comment type="caution">
    <text evidence="9">The sequence shown here is derived from an EMBL/GenBank/DDBJ whole genome shotgun (WGS) entry which is preliminary data.</text>
</comment>
<comment type="function">
    <text evidence="5">Catalyzes the conversion of N-formimidoyl-L-glutamate to L-glutamate and formamide.</text>
</comment>
<evidence type="ECO:0000256" key="7">
    <source>
        <dbReference type="PROSITE-ProRule" id="PRU00742"/>
    </source>
</evidence>
<gene>
    <name evidence="5" type="primary">hutG</name>
    <name evidence="9" type="ORF">ATK23_2110</name>
</gene>
<feature type="binding site" evidence="5">
    <location>
        <position position="263"/>
    </location>
    <ligand>
        <name>Mn(2+)</name>
        <dbReference type="ChEBI" id="CHEBI:29035"/>
        <label>1</label>
    </ligand>
</feature>
<dbReference type="InterPro" id="IPR005923">
    <property type="entry name" value="HutG"/>
</dbReference>
<dbReference type="PANTHER" id="PTHR11358:SF35">
    <property type="entry name" value="FORMIMIDOYLGLUTAMASE"/>
    <property type="match status" value="1"/>
</dbReference>
<feature type="binding site" evidence="5">
    <location>
        <position position="265"/>
    </location>
    <ligand>
        <name>Mn(2+)</name>
        <dbReference type="ChEBI" id="CHEBI:29035"/>
        <label>2</label>
    </ligand>
</feature>
<keyword evidence="4 5" id="KW-0464">Manganese</keyword>
<comment type="pathway">
    <text evidence="5">Amino-acid degradation; L-histidine degradation into L-glutamate; L-glutamate from N-formimidoyl-L-glutamate (hydrolase route): step 1/1.</text>
</comment>
<keyword evidence="1 5" id="KW-0479">Metal-binding</keyword>
<evidence type="ECO:0000313" key="9">
    <source>
        <dbReference type="EMBL" id="PJJ44864.1"/>
    </source>
</evidence>
<feature type="binding site" evidence="5">
    <location>
        <position position="144"/>
    </location>
    <ligand>
        <name>Mn(2+)</name>
        <dbReference type="ChEBI" id="CHEBI:29035"/>
        <label>1</label>
    </ligand>
</feature>
<dbReference type="Proteomes" id="UP000229263">
    <property type="component" value="Unassembled WGS sequence"/>
</dbReference>
<comment type="cofactor">
    <cofactor evidence="5">
        <name>Mn(2+)</name>
        <dbReference type="ChEBI" id="CHEBI:29035"/>
    </cofactor>
    <text evidence="5">Binds 2 manganese ions per subunit.</text>
</comment>
<keyword evidence="2 5" id="KW-0378">Hydrolase</keyword>
<feature type="binding site" evidence="5">
    <location>
        <position position="174"/>
    </location>
    <ligand>
        <name>Mn(2+)</name>
        <dbReference type="ChEBI" id="CHEBI:29035"/>
        <label>2</label>
    </ligand>
</feature>
<keyword evidence="10" id="KW-1185">Reference proteome</keyword>
<dbReference type="InterPro" id="IPR023696">
    <property type="entry name" value="Ureohydrolase_dom_sf"/>
</dbReference>
<dbReference type="PANTHER" id="PTHR11358">
    <property type="entry name" value="ARGINASE/AGMATINASE"/>
    <property type="match status" value="1"/>
</dbReference>
<evidence type="ECO:0000256" key="8">
    <source>
        <dbReference type="RuleBase" id="RU003684"/>
    </source>
</evidence>
<dbReference type="InterPro" id="IPR020855">
    <property type="entry name" value="Ureohydrolase_Mn_BS"/>
</dbReference>
<dbReference type="SUPFAM" id="SSF52768">
    <property type="entry name" value="Arginase/deacetylase"/>
    <property type="match status" value="1"/>
</dbReference>
<evidence type="ECO:0000256" key="3">
    <source>
        <dbReference type="ARBA" id="ARBA00022808"/>
    </source>
</evidence>
<sequence>MARSGCIWSAGSMEKFEPQLAVDRAPAIWIGRNDGTGEQHLRWHQQVNRQPAGTPNGRRPAALLGFASDAGVLRNEGRVGAAQGPQALRAALGSLAIHEPRPLVDAGDIEVLGDELESGQERLAQSVSALLAGEMLPVVLGGGHETAYGSFTGLFKHFRDEPETRLGILNLDAHFDLRSAPRRTSGTPFLDIARDLQAEGRDFNYAVVGISKPNNTPVLFERARSLGVRYLLDEQCTAGQLPAVLGFVEDFLAGIDKLYLTIDLDVLPASVAPGVSAPAGFGVPLEVIHGLCATLAGSGKLALIDVVELNPGLDIDGRTARTAARLVNTLLGV</sequence>
<dbReference type="PROSITE" id="PS01053">
    <property type="entry name" value="ARGINASE_1"/>
    <property type="match status" value="1"/>
</dbReference>
<feature type="binding site" evidence="5">
    <location>
        <position position="263"/>
    </location>
    <ligand>
        <name>Mn(2+)</name>
        <dbReference type="ChEBI" id="CHEBI:29035"/>
        <label>2</label>
    </ligand>
</feature>
<feature type="binding site" evidence="5">
    <location>
        <position position="172"/>
    </location>
    <ligand>
        <name>Mn(2+)</name>
        <dbReference type="ChEBI" id="CHEBI:29035"/>
        <label>1</label>
    </ligand>
</feature>
<reference evidence="9 10" key="1">
    <citation type="submission" date="2017-11" db="EMBL/GenBank/DDBJ databases">
        <title>Sequencing the genomes of 1000 actinobacteria strains.</title>
        <authorList>
            <person name="Klenk H.-P."/>
        </authorList>
    </citation>
    <scope>NUCLEOTIDE SEQUENCE [LARGE SCALE GENOMIC DNA]</scope>
    <source>
        <strain evidence="9 10">DSM 12798</strain>
    </source>
</reference>
<evidence type="ECO:0000256" key="6">
    <source>
        <dbReference type="NCBIfam" id="TIGR01227"/>
    </source>
</evidence>
<dbReference type="CDD" id="cd09988">
    <property type="entry name" value="Formimidoylglutamase"/>
    <property type="match status" value="1"/>
</dbReference>
<dbReference type="NCBIfam" id="TIGR01227">
    <property type="entry name" value="hutG"/>
    <property type="match status" value="1"/>
</dbReference>
<evidence type="ECO:0000256" key="5">
    <source>
        <dbReference type="HAMAP-Rule" id="MF_00737"/>
    </source>
</evidence>